<comment type="caution">
    <text evidence="3">The sequence shown here is derived from an EMBL/GenBank/DDBJ whole genome shotgun (WGS) entry which is preliminary data.</text>
</comment>
<proteinExistence type="predicted"/>
<keyword evidence="2" id="KW-0732">Signal</keyword>
<dbReference type="EMBL" id="BOML01000058">
    <property type="protein sequence ID" value="GIE05985.1"/>
    <property type="molecule type" value="Genomic_DNA"/>
</dbReference>
<evidence type="ECO:0000313" key="4">
    <source>
        <dbReference type="Proteomes" id="UP000637628"/>
    </source>
</evidence>
<keyword evidence="4" id="KW-1185">Reference proteome</keyword>
<accession>A0ABQ3Z840</accession>
<evidence type="ECO:0000313" key="3">
    <source>
        <dbReference type="EMBL" id="GIE05985.1"/>
    </source>
</evidence>
<evidence type="ECO:0000256" key="1">
    <source>
        <dbReference type="SAM" id="MobiDB-lite"/>
    </source>
</evidence>
<reference evidence="3 4" key="1">
    <citation type="submission" date="2021-01" db="EMBL/GenBank/DDBJ databases">
        <title>Whole genome shotgun sequence of Actinoplanes durhamensis NBRC 14914.</title>
        <authorList>
            <person name="Komaki H."/>
            <person name="Tamura T."/>
        </authorList>
    </citation>
    <scope>NUCLEOTIDE SEQUENCE [LARGE SCALE GENOMIC DNA]</scope>
    <source>
        <strain evidence="3 4">NBRC 14914</strain>
    </source>
</reference>
<evidence type="ECO:0008006" key="5">
    <source>
        <dbReference type="Google" id="ProtNLM"/>
    </source>
</evidence>
<sequence length="205" mass="21108">MLSALAALMASGTLTFFPSTSIDTAAIVVQTSAGCPSTADAYYAIATGHGFPKDGQVVTAPTAAGMSRTEGFNVFFAQTMKDFAADNGTTLQGRYDVSVYCVDSFTGTRYAQFDGKLTFSSPTKYQASGRNTGTQRPTVPVAEAAPASEAAPTPVETTAVVDAAPAATTSKNSLPVGWIAGAVAAILLAFETGRRLGRRSATTRP</sequence>
<feature type="compositionally biased region" description="Polar residues" evidence="1">
    <location>
        <begin position="124"/>
        <end position="136"/>
    </location>
</feature>
<organism evidence="3 4">
    <name type="scientific">Paractinoplanes durhamensis</name>
    <dbReference type="NCBI Taxonomy" id="113563"/>
    <lineage>
        <taxon>Bacteria</taxon>
        <taxon>Bacillati</taxon>
        <taxon>Actinomycetota</taxon>
        <taxon>Actinomycetes</taxon>
        <taxon>Micromonosporales</taxon>
        <taxon>Micromonosporaceae</taxon>
        <taxon>Paractinoplanes</taxon>
    </lineage>
</organism>
<protein>
    <recommendedName>
        <fullName evidence="5">Secreted protein</fullName>
    </recommendedName>
</protein>
<dbReference type="Proteomes" id="UP000637628">
    <property type="component" value="Unassembled WGS sequence"/>
</dbReference>
<feature type="chain" id="PRO_5046691052" description="Secreted protein" evidence="2">
    <location>
        <begin position="26"/>
        <end position="205"/>
    </location>
</feature>
<gene>
    <name evidence="3" type="ORF">Adu01nite_73350</name>
</gene>
<name>A0ABQ3Z840_9ACTN</name>
<dbReference type="RefSeq" id="WP_203733843.1">
    <property type="nucleotide sequence ID" value="NZ_BAAATX010000036.1"/>
</dbReference>
<feature type="compositionally biased region" description="Low complexity" evidence="1">
    <location>
        <begin position="137"/>
        <end position="155"/>
    </location>
</feature>
<evidence type="ECO:0000256" key="2">
    <source>
        <dbReference type="SAM" id="SignalP"/>
    </source>
</evidence>
<feature type="region of interest" description="Disordered" evidence="1">
    <location>
        <begin position="124"/>
        <end position="155"/>
    </location>
</feature>
<feature type="signal peptide" evidence="2">
    <location>
        <begin position="1"/>
        <end position="25"/>
    </location>
</feature>